<evidence type="ECO:0000313" key="2">
    <source>
        <dbReference type="EMBL" id="CAG9834480.1"/>
    </source>
</evidence>
<dbReference type="Proteomes" id="UP001153709">
    <property type="component" value="Chromosome 5"/>
</dbReference>
<keyword evidence="3" id="KW-1185">Reference proteome</keyword>
<feature type="region of interest" description="Disordered" evidence="1">
    <location>
        <begin position="80"/>
        <end position="105"/>
    </location>
</feature>
<dbReference type="EMBL" id="OU898280">
    <property type="protein sequence ID" value="CAG9834480.1"/>
    <property type="molecule type" value="Genomic_DNA"/>
</dbReference>
<reference evidence="2" key="1">
    <citation type="submission" date="2022-01" db="EMBL/GenBank/DDBJ databases">
        <authorList>
            <person name="King R."/>
        </authorList>
    </citation>
    <scope>NUCLEOTIDE SEQUENCE</scope>
</reference>
<name>A0A9N9T315_DIABA</name>
<proteinExistence type="predicted"/>
<protein>
    <submittedName>
        <fullName evidence="2">Uncharacterized protein</fullName>
    </submittedName>
</protein>
<dbReference type="OrthoDB" id="6776169at2759"/>
<organism evidence="2 3">
    <name type="scientific">Diabrotica balteata</name>
    <name type="common">Banded cucumber beetle</name>
    <dbReference type="NCBI Taxonomy" id="107213"/>
    <lineage>
        <taxon>Eukaryota</taxon>
        <taxon>Metazoa</taxon>
        <taxon>Ecdysozoa</taxon>
        <taxon>Arthropoda</taxon>
        <taxon>Hexapoda</taxon>
        <taxon>Insecta</taxon>
        <taxon>Pterygota</taxon>
        <taxon>Neoptera</taxon>
        <taxon>Endopterygota</taxon>
        <taxon>Coleoptera</taxon>
        <taxon>Polyphaga</taxon>
        <taxon>Cucujiformia</taxon>
        <taxon>Chrysomeloidea</taxon>
        <taxon>Chrysomelidae</taxon>
        <taxon>Galerucinae</taxon>
        <taxon>Diabroticina</taxon>
        <taxon>Diabroticites</taxon>
        <taxon>Diabrotica</taxon>
    </lineage>
</organism>
<sequence length="105" mass="12178">MIVSFELPLPKDQVPQCTTCQRYSHTKKFCHLPATCVKCTSNHHTSNCPSKERRIVYSIYFVKKTIRPTIRAAAYTNKYKKKNSPNLGRNPRLMKQAPRKLAIKK</sequence>
<accession>A0A9N9T315</accession>
<dbReference type="AlphaFoldDB" id="A0A9N9T315"/>
<evidence type="ECO:0000313" key="3">
    <source>
        <dbReference type="Proteomes" id="UP001153709"/>
    </source>
</evidence>
<gene>
    <name evidence="2" type="ORF">DIABBA_LOCUS7778</name>
</gene>
<evidence type="ECO:0000256" key="1">
    <source>
        <dbReference type="SAM" id="MobiDB-lite"/>
    </source>
</evidence>